<evidence type="ECO:0000313" key="3">
    <source>
        <dbReference type="EMBL" id="KAH6871647.1"/>
    </source>
</evidence>
<reference evidence="3 4" key="1">
    <citation type="journal article" date="2021" name="Nat. Commun.">
        <title>Genetic determinants of endophytism in the Arabidopsis root mycobiome.</title>
        <authorList>
            <person name="Mesny F."/>
            <person name="Miyauchi S."/>
            <person name="Thiergart T."/>
            <person name="Pickel B."/>
            <person name="Atanasova L."/>
            <person name="Karlsson M."/>
            <person name="Huettel B."/>
            <person name="Barry K.W."/>
            <person name="Haridas S."/>
            <person name="Chen C."/>
            <person name="Bauer D."/>
            <person name="Andreopoulos W."/>
            <person name="Pangilinan J."/>
            <person name="LaButti K."/>
            <person name="Riley R."/>
            <person name="Lipzen A."/>
            <person name="Clum A."/>
            <person name="Drula E."/>
            <person name="Henrissat B."/>
            <person name="Kohler A."/>
            <person name="Grigoriev I.V."/>
            <person name="Martin F.M."/>
            <person name="Hacquard S."/>
        </authorList>
    </citation>
    <scope>NUCLEOTIDE SEQUENCE [LARGE SCALE GENOMIC DNA]</scope>
    <source>
        <strain evidence="3 4">MPI-CAGE-CH-0241</strain>
    </source>
</reference>
<dbReference type="OrthoDB" id="4996666at2759"/>
<evidence type="ECO:0000256" key="1">
    <source>
        <dbReference type="SAM" id="SignalP"/>
    </source>
</evidence>
<evidence type="ECO:0000313" key="4">
    <source>
        <dbReference type="Proteomes" id="UP000777438"/>
    </source>
</evidence>
<accession>A0A9P9AF21</accession>
<gene>
    <name evidence="3" type="ORF">B0T10DRAFT_466584</name>
</gene>
<comment type="caution">
    <text evidence="3">The sequence shown here is derived from an EMBL/GenBank/DDBJ whole genome shotgun (WGS) entry which is preliminary data.</text>
</comment>
<organism evidence="3 4">
    <name type="scientific">Thelonectria olida</name>
    <dbReference type="NCBI Taxonomy" id="1576542"/>
    <lineage>
        <taxon>Eukaryota</taxon>
        <taxon>Fungi</taxon>
        <taxon>Dikarya</taxon>
        <taxon>Ascomycota</taxon>
        <taxon>Pezizomycotina</taxon>
        <taxon>Sordariomycetes</taxon>
        <taxon>Hypocreomycetidae</taxon>
        <taxon>Hypocreales</taxon>
        <taxon>Nectriaceae</taxon>
        <taxon>Thelonectria</taxon>
    </lineage>
</organism>
<dbReference type="EMBL" id="JAGPYM010000052">
    <property type="protein sequence ID" value="KAH6871647.1"/>
    <property type="molecule type" value="Genomic_DNA"/>
</dbReference>
<feature type="chain" id="PRO_5040289188" description="Apple domain-containing protein" evidence="1">
    <location>
        <begin position="21"/>
        <end position="436"/>
    </location>
</feature>
<keyword evidence="1" id="KW-0732">Signal</keyword>
<keyword evidence="4" id="KW-1185">Reference proteome</keyword>
<feature type="signal peptide" evidence="1">
    <location>
        <begin position="1"/>
        <end position="20"/>
    </location>
</feature>
<name>A0A9P9AF21_9HYPO</name>
<dbReference type="PROSITE" id="PS50948">
    <property type="entry name" value="PAN"/>
    <property type="match status" value="1"/>
</dbReference>
<evidence type="ECO:0000259" key="2">
    <source>
        <dbReference type="PROSITE" id="PS50948"/>
    </source>
</evidence>
<dbReference type="Proteomes" id="UP000777438">
    <property type="component" value="Unassembled WGS sequence"/>
</dbReference>
<sequence>MISSNAFVLVATLALGAVEAIPGTTFATSTLDDCESSSTTFITSISDDCESSTITSLPTPTLDDCETSSVTTTFVTSISVTSAADNDKSSTAASFSTSTLDDCETSSVKTTFATSISVTSAAEDNKSSTAASFSTSTLDDCDTSSPTITFVSTTFATSATSSTTDDCETSSATSALPTLWSVNTSSGKSCKYDFGKYPNEVCVANGHLNKWERWVDSLPGTFEECVSTCVADYKCASFYYADNLCQTFGKILGDLDFQHAKSEGLWYDRSCFQCYDATEKSVDVDFEDQDASQWAASPEDVVSSAIIQRDASYDGQTWAYKVTEIAETGTGRLDYIPDVSVSAGSYRFRFIGMNNFVRGPTDSLKWELVTVQIANSNGDYFYNGPVTDGIMLKSPWIQFEVKFDVSEDATAHITFLTEMTGYLRDWVFDDIVLERM</sequence>
<protein>
    <recommendedName>
        <fullName evidence="2">Apple domain-containing protein</fullName>
    </recommendedName>
</protein>
<feature type="domain" description="Apple" evidence="2">
    <location>
        <begin position="202"/>
        <end position="271"/>
    </location>
</feature>
<proteinExistence type="predicted"/>
<dbReference type="AlphaFoldDB" id="A0A9P9AF21"/>
<dbReference type="InterPro" id="IPR003609">
    <property type="entry name" value="Pan_app"/>
</dbReference>